<protein>
    <submittedName>
        <fullName evidence="1">Cirhinlike</fullName>
    </submittedName>
</protein>
<feature type="non-terminal residue" evidence="1">
    <location>
        <position position="542"/>
    </location>
</feature>
<dbReference type="GO" id="GO:0000462">
    <property type="term" value="P:maturation of SSU-rRNA from tricistronic rRNA transcript (SSU-rRNA, 5.8S rRNA, LSU-rRNA)"/>
    <property type="evidence" value="ECO:0007669"/>
    <property type="project" value="InterPro"/>
</dbReference>
<dbReference type="GO" id="GO:0032040">
    <property type="term" value="C:small-subunit processome"/>
    <property type="evidence" value="ECO:0007669"/>
    <property type="project" value="TreeGrafter"/>
</dbReference>
<dbReference type="AlphaFoldDB" id="A0A7T8GWI4"/>
<dbReference type="PANTHER" id="PTHR44163:SF1">
    <property type="entry name" value="U3 SMALL NUCLEOLAR RNA-ASSOCIATED PROTEIN 4 HOMOLOG"/>
    <property type="match status" value="1"/>
</dbReference>
<dbReference type="InterPro" id="IPR015943">
    <property type="entry name" value="WD40/YVTN_repeat-like_dom_sf"/>
</dbReference>
<gene>
    <name evidence="1" type="ORF">FKW44_019929</name>
</gene>
<dbReference type="GO" id="GO:0034455">
    <property type="term" value="C:t-UTP complex"/>
    <property type="evidence" value="ECO:0007669"/>
    <property type="project" value="TreeGrafter"/>
</dbReference>
<organism evidence="1 2">
    <name type="scientific">Caligus rogercresseyi</name>
    <name type="common">Sea louse</name>
    <dbReference type="NCBI Taxonomy" id="217165"/>
    <lineage>
        <taxon>Eukaryota</taxon>
        <taxon>Metazoa</taxon>
        <taxon>Ecdysozoa</taxon>
        <taxon>Arthropoda</taxon>
        <taxon>Crustacea</taxon>
        <taxon>Multicrustacea</taxon>
        <taxon>Hexanauplia</taxon>
        <taxon>Copepoda</taxon>
        <taxon>Siphonostomatoida</taxon>
        <taxon>Caligidae</taxon>
        <taxon>Caligus</taxon>
    </lineage>
</organism>
<accession>A0A7T8GWI4</accession>
<dbReference type="Proteomes" id="UP000595437">
    <property type="component" value="Chromosome 14"/>
</dbReference>
<dbReference type="PANTHER" id="PTHR44163">
    <property type="entry name" value="U3 SMALL NUCLEOLAR RNA-ASSOCIATED PROTEIN 4 HOMOLOG"/>
    <property type="match status" value="1"/>
</dbReference>
<dbReference type="Pfam" id="PF00400">
    <property type="entry name" value="WD40"/>
    <property type="match status" value="1"/>
</dbReference>
<reference evidence="2" key="1">
    <citation type="submission" date="2021-01" db="EMBL/GenBank/DDBJ databases">
        <title>Caligus Genome Assembly.</title>
        <authorList>
            <person name="Gallardo-Escarate C."/>
        </authorList>
    </citation>
    <scope>NUCLEOTIDE SEQUENCE [LARGE SCALE GENOMIC DNA]</scope>
</reference>
<proteinExistence type="predicted"/>
<dbReference type="EMBL" id="CP045903">
    <property type="protein sequence ID" value="QQP39139.1"/>
    <property type="molecule type" value="Genomic_DNA"/>
</dbReference>
<evidence type="ECO:0000313" key="2">
    <source>
        <dbReference type="Proteomes" id="UP000595437"/>
    </source>
</evidence>
<dbReference type="InterPro" id="IPR046351">
    <property type="entry name" value="UTP4"/>
</dbReference>
<keyword evidence="2" id="KW-1185">Reference proteome</keyword>
<evidence type="ECO:0000313" key="1">
    <source>
        <dbReference type="EMBL" id="QQP39139.1"/>
    </source>
</evidence>
<dbReference type="Gene3D" id="2.130.10.10">
    <property type="entry name" value="YVTN repeat-like/Quinoprotein amine dehydrogenase"/>
    <property type="match status" value="2"/>
</dbReference>
<dbReference type="OrthoDB" id="8883818at2759"/>
<dbReference type="InterPro" id="IPR001680">
    <property type="entry name" value="WD40_rpt"/>
</dbReference>
<dbReference type="GO" id="GO:0003723">
    <property type="term" value="F:RNA binding"/>
    <property type="evidence" value="ECO:0007669"/>
    <property type="project" value="TreeGrafter"/>
</dbReference>
<dbReference type="GO" id="GO:0030686">
    <property type="term" value="C:90S preribosome"/>
    <property type="evidence" value="ECO:0007669"/>
    <property type="project" value="InterPro"/>
</dbReference>
<dbReference type="SUPFAM" id="SSF50978">
    <property type="entry name" value="WD40 repeat-like"/>
    <property type="match status" value="1"/>
</dbReference>
<dbReference type="InterPro" id="IPR036322">
    <property type="entry name" value="WD40_repeat_dom_sf"/>
</dbReference>
<name>A0A7T8GWI4_CALRO</name>
<sequence length="542" mass="60495">MGSKSLAHNVRLFNLEPRAAHGLCLDPSSEILALARTRNENSGSGGNSEDDSSEEEEAWIEIWSLPWLPTGESSLEALAFGSGGRIYSTAHEIKSGALKKIPVNFHVKSQRLAVGTEEGVVCLFRENAAGLVYEKCLDKQEGRILCIAWEPNLGNKLVTGSTDTLRIWDTTSFWNGKTGTLLDSYQTHKADVLTVAVNHEKNIAYSTGVDPVVMHFQPILHKDGRSKWIKSIHKTWNHHDNRSILPIDPNTLALVGIDSFLRFVAPKNKYVYAPLPYGESVSLSPDIRCLLFRYSNSLELWKLGSTKEDSKTALSGAILKMDEGPTNILKLANKDGRTIRCSDISDSGKFLGYAIQASTRIYALSLPQNGTKTEPCLSRIKSEEKWPNIHHMKFISGTNKCLLLNQMGNVTLLNILEEEDGEFYLQKESEISRDRTKLNSGISKFHIQGEYLAVADYDDNVVVVNYESGLLISQFPKYTHAPVSSLTLSQHKTLLFISYSNGIVVDLDPKETIYDNPTRRTIRGAFYDSENEDKIIFYDSSP</sequence>
<dbReference type="SMART" id="SM00320">
    <property type="entry name" value="WD40"/>
    <property type="match status" value="2"/>
</dbReference>